<dbReference type="AlphaFoldDB" id="A0A5B8R1V9"/>
<feature type="region of interest" description="Disordered" evidence="1">
    <location>
        <begin position="44"/>
        <end position="65"/>
    </location>
</feature>
<organism evidence="2">
    <name type="scientific">Shewanella decolorationis</name>
    <dbReference type="NCBI Taxonomy" id="256839"/>
    <lineage>
        <taxon>Bacteria</taxon>
        <taxon>Pseudomonadati</taxon>
        <taxon>Pseudomonadota</taxon>
        <taxon>Gammaproteobacteria</taxon>
        <taxon>Alteromonadales</taxon>
        <taxon>Shewanellaceae</taxon>
        <taxon>Shewanella</taxon>
    </lineage>
</organism>
<protein>
    <submittedName>
        <fullName evidence="2">Uncharacterized protein</fullName>
    </submittedName>
</protein>
<sequence>MQKPAAGNGLQSYFAATQLPVRDTKRTSNIIGCGVKPHDFDLSRPRGRNKCVPASQNSLLQFGNP</sequence>
<evidence type="ECO:0000256" key="1">
    <source>
        <dbReference type="SAM" id="MobiDB-lite"/>
    </source>
</evidence>
<accession>A0A5B8R1V9</accession>
<dbReference type="EMBL" id="CP031775">
    <property type="protein sequence ID" value="QDZ92166.1"/>
    <property type="molecule type" value="Genomic_DNA"/>
</dbReference>
<gene>
    <name evidence="2" type="ORF">D0436_17850</name>
</gene>
<proteinExistence type="predicted"/>
<feature type="compositionally biased region" description="Polar residues" evidence="1">
    <location>
        <begin position="54"/>
        <end position="65"/>
    </location>
</feature>
<evidence type="ECO:0000313" key="2">
    <source>
        <dbReference type="EMBL" id="QDZ92166.1"/>
    </source>
</evidence>
<reference evidence="2" key="1">
    <citation type="journal article" date="2019" name="Ecotoxicol. Environ. Saf.">
        <title>Microbial characterization of heavy metal resistant bacterial strains isolated from an electroplating wastewater treatment plant.</title>
        <authorList>
            <person name="Cai X."/>
            <person name="Zheng X."/>
            <person name="Zhang D."/>
            <person name="Iqbal W."/>
            <person name="Liu C."/>
            <person name="Yang B."/>
            <person name="Zhao X."/>
            <person name="Lu X."/>
            <person name="Mao Y."/>
        </authorList>
    </citation>
    <scope>NUCLEOTIDE SEQUENCE [LARGE SCALE GENOMIC DNA]</scope>
    <source>
        <strain evidence="2">Ni1-3</strain>
    </source>
</reference>
<name>A0A5B8R1V9_9GAMM</name>